<dbReference type="EMBL" id="JAHFXS010000004">
    <property type="protein sequence ID" value="KAG9991266.1"/>
    <property type="molecule type" value="Genomic_DNA"/>
</dbReference>
<dbReference type="PROSITE" id="PS51873">
    <property type="entry name" value="TRIAD"/>
    <property type="match status" value="1"/>
</dbReference>
<dbReference type="EC" id="2.3.2.31" evidence="3"/>
<dbReference type="Pfam" id="PF01485">
    <property type="entry name" value="IBR"/>
    <property type="match status" value="1"/>
</dbReference>
<evidence type="ECO:0000256" key="5">
    <source>
        <dbReference type="ARBA" id="ARBA00022723"/>
    </source>
</evidence>
<evidence type="ECO:0000256" key="2">
    <source>
        <dbReference type="ARBA" id="ARBA00004906"/>
    </source>
</evidence>
<keyword evidence="9" id="KW-0862">Zinc</keyword>
<dbReference type="SUPFAM" id="SSF57850">
    <property type="entry name" value="RING/U-box"/>
    <property type="match status" value="1"/>
</dbReference>
<organism evidence="11 12">
    <name type="scientific">Aureobasidium melanogenum</name>
    <name type="common">Aureobasidium pullulans var. melanogenum</name>
    <dbReference type="NCBI Taxonomy" id="46634"/>
    <lineage>
        <taxon>Eukaryota</taxon>
        <taxon>Fungi</taxon>
        <taxon>Dikarya</taxon>
        <taxon>Ascomycota</taxon>
        <taxon>Pezizomycotina</taxon>
        <taxon>Dothideomycetes</taxon>
        <taxon>Dothideomycetidae</taxon>
        <taxon>Dothideales</taxon>
        <taxon>Saccotheciaceae</taxon>
        <taxon>Aureobasidium</taxon>
    </lineage>
</organism>
<feature type="domain" description="RING-type" evidence="10">
    <location>
        <begin position="1"/>
        <end position="135"/>
    </location>
</feature>
<evidence type="ECO:0000256" key="6">
    <source>
        <dbReference type="ARBA" id="ARBA00022737"/>
    </source>
</evidence>
<evidence type="ECO:0000259" key="10">
    <source>
        <dbReference type="PROSITE" id="PS51873"/>
    </source>
</evidence>
<comment type="caution">
    <text evidence="11">The sequence shown here is derived from an EMBL/GenBank/DDBJ whole genome shotgun (WGS) entry which is preliminary data.</text>
</comment>
<dbReference type="GO" id="GO:0008270">
    <property type="term" value="F:zinc ion binding"/>
    <property type="evidence" value="ECO:0007669"/>
    <property type="project" value="UniProtKB-KW"/>
</dbReference>
<dbReference type="InterPro" id="IPR002867">
    <property type="entry name" value="IBR_dom"/>
</dbReference>
<dbReference type="PANTHER" id="PTHR11685">
    <property type="entry name" value="RBR FAMILY RING FINGER AND IBR DOMAIN-CONTAINING"/>
    <property type="match status" value="1"/>
</dbReference>
<evidence type="ECO:0000256" key="1">
    <source>
        <dbReference type="ARBA" id="ARBA00001798"/>
    </source>
</evidence>
<keyword evidence="7" id="KW-0863">Zinc-finger</keyword>
<keyword evidence="4" id="KW-0808">Transferase</keyword>
<evidence type="ECO:0000256" key="7">
    <source>
        <dbReference type="ARBA" id="ARBA00022771"/>
    </source>
</evidence>
<dbReference type="Gene3D" id="1.20.120.1750">
    <property type="match status" value="1"/>
</dbReference>
<evidence type="ECO:0000313" key="11">
    <source>
        <dbReference type="EMBL" id="KAG9991266.1"/>
    </source>
</evidence>
<reference evidence="11" key="2">
    <citation type="submission" date="2021-08" db="EMBL/GenBank/DDBJ databases">
        <authorList>
            <person name="Gostincar C."/>
            <person name="Sun X."/>
            <person name="Song Z."/>
            <person name="Gunde-Cimerman N."/>
        </authorList>
    </citation>
    <scope>NUCLEOTIDE SEQUENCE</scope>
    <source>
        <strain evidence="11">EXF-9298</strain>
    </source>
</reference>
<comment type="pathway">
    <text evidence="2">Protein modification; protein ubiquitination.</text>
</comment>
<proteinExistence type="predicted"/>
<evidence type="ECO:0000256" key="8">
    <source>
        <dbReference type="ARBA" id="ARBA00022786"/>
    </source>
</evidence>
<evidence type="ECO:0000313" key="12">
    <source>
        <dbReference type="Proteomes" id="UP000729357"/>
    </source>
</evidence>
<reference evidence="11" key="1">
    <citation type="journal article" date="2021" name="J Fungi (Basel)">
        <title>Virulence traits and population genomics of the black yeast Aureobasidium melanogenum.</title>
        <authorList>
            <person name="Cernosa A."/>
            <person name="Sun X."/>
            <person name="Gostincar C."/>
            <person name="Fang C."/>
            <person name="Gunde-Cimerman N."/>
            <person name="Song Z."/>
        </authorList>
    </citation>
    <scope>NUCLEOTIDE SEQUENCE</scope>
    <source>
        <strain evidence="11">EXF-9298</strain>
    </source>
</reference>
<dbReference type="InterPro" id="IPR044066">
    <property type="entry name" value="TRIAD_supradom"/>
</dbReference>
<dbReference type="InterPro" id="IPR031127">
    <property type="entry name" value="E3_UB_ligase_RBR"/>
</dbReference>
<keyword evidence="12" id="KW-1185">Reference proteome</keyword>
<dbReference type="Pfam" id="PF22605">
    <property type="entry name" value="IBR_2"/>
    <property type="match status" value="1"/>
</dbReference>
<protein>
    <recommendedName>
        <fullName evidence="3">RBR-type E3 ubiquitin transferase</fullName>
        <ecNumber evidence="3">2.3.2.31</ecNumber>
    </recommendedName>
</protein>
<sequence length="296" mass="34229">MFDKIYVEWATPATERLYCANTDCANFIPPSAPPSSRGGRQCPRCREGTCLNCKRLVHNGTCVEDESLQEAIRVATENGGKPCPHCKEILYRGPGCAHMYREHHGCRHEWCFLCSRDWDDCKGSCEASHADVQRVQREIDDQEMAENLFEIAGRPRVRAVLGSMHIQFIMNREYIARINRVDLINAHERIAAVLMEIRDLDAPIAPRALLAILRVGRQLFNHEFEAVNMPFDDTYNANQRLNEMLLENFRRFRSQEFVAYEREVERTLFGIYGDDELDANQLREQIRERLSSFGTI</sequence>
<dbReference type="InterPro" id="IPR054694">
    <property type="entry name" value="Parkin-like_IBR"/>
</dbReference>
<feature type="non-terminal residue" evidence="11">
    <location>
        <position position="296"/>
    </location>
</feature>
<keyword evidence="6" id="KW-0677">Repeat</keyword>
<evidence type="ECO:0000256" key="9">
    <source>
        <dbReference type="ARBA" id="ARBA00022833"/>
    </source>
</evidence>
<evidence type="ECO:0000256" key="3">
    <source>
        <dbReference type="ARBA" id="ARBA00012251"/>
    </source>
</evidence>
<dbReference type="GO" id="GO:0061630">
    <property type="term" value="F:ubiquitin protein ligase activity"/>
    <property type="evidence" value="ECO:0007669"/>
    <property type="project" value="UniProtKB-EC"/>
</dbReference>
<accession>A0A9P8K2Y4</accession>
<keyword evidence="5" id="KW-0479">Metal-binding</keyword>
<gene>
    <name evidence="11" type="ORF">KCU98_g540</name>
</gene>
<dbReference type="GO" id="GO:0016567">
    <property type="term" value="P:protein ubiquitination"/>
    <property type="evidence" value="ECO:0007669"/>
    <property type="project" value="InterPro"/>
</dbReference>
<dbReference type="Proteomes" id="UP000729357">
    <property type="component" value="Unassembled WGS sequence"/>
</dbReference>
<dbReference type="AlphaFoldDB" id="A0A9P8K2Y4"/>
<name>A0A9P8K2Y4_AURME</name>
<evidence type="ECO:0000256" key="4">
    <source>
        <dbReference type="ARBA" id="ARBA00022679"/>
    </source>
</evidence>
<comment type="catalytic activity">
    <reaction evidence="1">
        <text>[E2 ubiquitin-conjugating enzyme]-S-ubiquitinyl-L-cysteine + [acceptor protein]-L-lysine = [E2 ubiquitin-conjugating enzyme]-L-cysteine + [acceptor protein]-N(6)-ubiquitinyl-L-lysine.</text>
        <dbReference type="EC" id="2.3.2.31"/>
    </reaction>
</comment>
<keyword evidence="8" id="KW-0833">Ubl conjugation pathway</keyword>